<dbReference type="STRING" id="1802500.A2801_02930"/>
<dbReference type="InterPro" id="IPR036567">
    <property type="entry name" value="RHF-like"/>
</dbReference>
<proteinExistence type="predicted"/>
<name>A0A1F7YNX1_9BACT</name>
<evidence type="ECO:0000313" key="1">
    <source>
        <dbReference type="EMBL" id="OGM28890.1"/>
    </source>
</evidence>
<protein>
    <submittedName>
        <fullName evidence="1">Ribosomal subunit interface protein</fullName>
    </submittedName>
</protein>
<sequence>MKLQISSPDLPLEGTVENYISKKLGENLEKFLKKVPIDERIADIHVTKTSAFEIRVSFDMMLPEGGHIFADEKADEFHKAVNELHDEVSRQLKRYKDKLDPQK</sequence>
<gene>
    <name evidence="1" type="ORF">A2801_02930</name>
</gene>
<accession>A0A1F7YNX1</accession>
<dbReference type="EMBL" id="MGGM01000023">
    <property type="protein sequence ID" value="OGM28890.1"/>
    <property type="molecule type" value="Genomic_DNA"/>
</dbReference>
<reference evidence="1 2" key="1">
    <citation type="journal article" date="2016" name="Nat. Commun.">
        <title>Thousands of microbial genomes shed light on interconnected biogeochemical processes in an aquifer system.</title>
        <authorList>
            <person name="Anantharaman K."/>
            <person name="Brown C.T."/>
            <person name="Hug L.A."/>
            <person name="Sharon I."/>
            <person name="Castelle C.J."/>
            <person name="Probst A.J."/>
            <person name="Thomas B.C."/>
            <person name="Singh A."/>
            <person name="Wilkins M.J."/>
            <person name="Karaoz U."/>
            <person name="Brodie E.L."/>
            <person name="Williams K.H."/>
            <person name="Hubbard S.S."/>
            <person name="Banfield J.F."/>
        </authorList>
    </citation>
    <scope>NUCLEOTIDE SEQUENCE [LARGE SCALE GENOMIC DNA]</scope>
</reference>
<dbReference type="Gene3D" id="3.30.160.100">
    <property type="entry name" value="Ribosome hibernation promotion factor-like"/>
    <property type="match status" value="1"/>
</dbReference>
<evidence type="ECO:0000313" key="2">
    <source>
        <dbReference type="Proteomes" id="UP000177263"/>
    </source>
</evidence>
<organism evidence="1 2">
    <name type="scientific">Candidatus Woesebacteria bacterium RIFCSPHIGHO2_01_FULL_41_10</name>
    <dbReference type="NCBI Taxonomy" id="1802500"/>
    <lineage>
        <taxon>Bacteria</taxon>
        <taxon>Candidatus Woeseibacteriota</taxon>
    </lineage>
</organism>
<dbReference type="Pfam" id="PF02482">
    <property type="entry name" value="Ribosomal_S30AE"/>
    <property type="match status" value="1"/>
</dbReference>
<dbReference type="SUPFAM" id="SSF69754">
    <property type="entry name" value="Ribosome binding protein Y (YfiA homologue)"/>
    <property type="match status" value="1"/>
</dbReference>
<dbReference type="AlphaFoldDB" id="A0A1F7YNX1"/>
<comment type="caution">
    <text evidence="1">The sequence shown here is derived from an EMBL/GenBank/DDBJ whole genome shotgun (WGS) entry which is preliminary data.</text>
</comment>
<dbReference type="Proteomes" id="UP000177263">
    <property type="component" value="Unassembled WGS sequence"/>
</dbReference>
<dbReference type="InterPro" id="IPR003489">
    <property type="entry name" value="RHF/RaiA"/>
</dbReference>
<dbReference type="NCBIfam" id="TIGR00741">
    <property type="entry name" value="yfiA"/>
    <property type="match status" value="1"/>
</dbReference>